<dbReference type="SUPFAM" id="SSF53474">
    <property type="entry name" value="alpha/beta-Hydrolases"/>
    <property type="match status" value="1"/>
</dbReference>
<dbReference type="InterPro" id="IPR008886">
    <property type="entry name" value="UPF0227/Esterase_YqiA"/>
</dbReference>
<dbReference type="GO" id="GO:0004112">
    <property type="term" value="F:cyclic-nucleotide phosphodiesterase activity"/>
    <property type="evidence" value="ECO:0007669"/>
    <property type="project" value="InterPro"/>
</dbReference>
<dbReference type="InterPro" id="IPR029058">
    <property type="entry name" value="AB_hydrolase_fold"/>
</dbReference>
<organism evidence="2 3">
    <name type="scientific">OM182 bacterium BACL3 MAG-120619-bin3</name>
    <dbReference type="NCBI Taxonomy" id="1655593"/>
    <lineage>
        <taxon>Bacteria</taxon>
        <taxon>Pseudomonadati</taxon>
        <taxon>Pseudomonadota</taxon>
        <taxon>Gammaproteobacteria</taxon>
        <taxon>OMG group</taxon>
        <taxon>OM182 clade</taxon>
    </lineage>
</organism>
<dbReference type="Pfam" id="PF05728">
    <property type="entry name" value="UPF0227"/>
    <property type="match status" value="1"/>
</dbReference>
<dbReference type="Gene3D" id="3.40.50.1820">
    <property type="entry name" value="alpha/beta hydrolase"/>
    <property type="match status" value="1"/>
</dbReference>
<evidence type="ECO:0000313" key="2">
    <source>
        <dbReference type="EMBL" id="KRO80611.1"/>
    </source>
</evidence>
<evidence type="ECO:0000313" key="3">
    <source>
        <dbReference type="Proteomes" id="UP000051242"/>
    </source>
</evidence>
<dbReference type="InterPro" id="IPR029052">
    <property type="entry name" value="Metallo-depent_PP-like"/>
</dbReference>
<protein>
    <recommendedName>
        <fullName evidence="1">Calcineurin-like phosphoesterase domain-containing protein</fullName>
    </recommendedName>
</protein>
<feature type="domain" description="Calcineurin-like phosphoesterase" evidence="1">
    <location>
        <begin position="8"/>
        <end position="194"/>
    </location>
</feature>
<gene>
    <name evidence="2" type="ORF">ABR85_02700</name>
</gene>
<evidence type="ECO:0000259" key="1">
    <source>
        <dbReference type="Pfam" id="PF00149"/>
    </source>
</evidence>
<dbReference type="Pfam" id="PF00149">
    <property type="entry name" value="Metallophos"/>
    <property type="match status" value="1"/>
</dbReference>
<dbReference type="PANTHER" id="PTHR35602:SF3">
    <property type="entry name" value="ESTERASE YQIA"/>
    <property type="match status" value="1"/>
</dbReference>
<accession>A0A0R2T6R1</accession>
<reference evidence="2 3" key="1">
    <citation type="submission" date="2015-10" db="EMBL/GenBank/DDBJ databases">
        <title>Metagenome-Assembled Genomes uncover a global brackish microbiome.</title>
        <authorList>
            <person name="Hugerth L.W."/>
            <person name="Larsson J."/>
            <person name="Alneberg J."/>
            <person name="Lindh M.V."/>
            <person name="Legrand C."/>
            <person name="Pinhassi J."/>
            <person name="Andersson A.F."/>
        </authorList>
    </citation>
    <scope>NUCLEOTIDE SEQUENCE [LARGE SCALE GENOMIC DNA]</scope>
    <source>
        <strain evidence="2">BACL22 MAG-120619-bin3</strain>
    </source>
</reference>
<name>A0A0R2T6R1_9GAMM</name>
<dbReference type="AlphaFoldDB" id="A0A0R2T6R1"/>
<proteinExistence type="predicted"/>
<dbReference type="Proteomes" id="UP000051242">
    <property type="component" value="Unassembled WGS sequence"/>
</dbReference>
<sequence length="464" mass="50490">MAASRTYTVFQFTDSHLSADPAACMRGVNTTDSLKAVTALASALALPDAIVATGDLSQDGSEASYSRFREEVSQPNIPLRWLPGNHDDAATMRRCEGAEAQPLRLGKWHIITLDSQVLGAEQGALDAESLKRLEGELAAADAVSEYVLLCVHHNPLRTGAKWMDTIDLTNGAELLAMLNKHPSARALIHGHIHHKFERVVGNVQVLGTPSTCAQFAPQATDFEIDTQPATCQPGFRWLRLHPDGAVETGVERVAAGSFTPSNAARTNTPYVLYLHGFLSSPQSLKAKQALTYCQQQGIEIDIPALTEGPAATIAALRERLEAGIARTGGAVLIGSSLGGYYATYLANHYGLRAALINPAVRPYLLLRDYLGEQRNYHTGAVHEVTEEQMQELLDIEVEMLATPENFRVMLQTGDETLDYTEAATKYAESSLHIHQGGDHSYQGFDNELPQLFAFLLSRTATKAR</sequence>
<dbReference type="SUPFAM" id="SSF56300">
    <property type="entry name" value="Metallo-dependent phosphatases"/>
    <property type="match status" value="1"/>
</dbReference>
<dbReference type="Gene3D" id="3.60.21.10">
    <property type="match status" value="1"/>
</dbReference>
<dbReference type="EMBL" id="LICD01000101">
    <property type="protein sequence ID" value="KRO80611.1"/>
    <property type="molecule type" value="Genomic_DNA"/>
</dbReference>
<comment type="caution">
    <text evidence="2">The sequence shown here is derived from an EMBL/GenBank/DDBJ whole genome shotgun (WGS) entry which is preliminary data.</text>
</comment>
<dbReference type="PANTHER" id="PTHR35602">
    <property type="entry name" value="ESTERASE YQIA-RELATED"/>
    <property type="match status" value="1"/>
</dbReference>
<dbReference type="CDD" id="cd07402">
    <property type="entry name" value="MPP_GpdQ"/>
    <property type="match status" value="1"/>
</dbReference>
<dbReference type="InterPro" id="IPR004843">
    <property type="entry name" value="Calcineurin-like_PHP"/>
</dbReference>
<dbReference type="InterPro" id="IPR026575">
    <property type="entry name" value="GpdQ/CpdA-like"/>
</dbReference>